<feature type="non-terminal residue" evidence="2">
    <location>
        <position position="147"/>
    </location>
</feature>
<dbReference type="AlphaFoldDB" id="A0AA39NIY6"/>
<name>A0AA39NIY6_9AGAR</name>
<reference evidence="2" key="1">
    <citation type="submission" date="2023-06" db="EMBL/GenBank/DDBJ databases">
        <authorList>
            <consortium name="Lawrence Berkeley National Laboratory"/>
            <person name="Ahrendt S."/>
            <person name="Sahu N."/>
            <person name="Indic B."/>
            <person name="Wong-Bajracharya J."/>
            <person name="Merenyi Z."/>
            <person name="Ke H.-M."/>
            <person name="Monk M."/>
            <person name="Kocsube S."/>
            <person name="Drula E."/>
            <person name="Lipzen A."/>
            <person name="Balint B."/>
            <person name="Henrissat B."/>
            <person name="Andreopoulos B."/>
            <person name="Martin F.M."/>
            <person name="Harder C.B."/>
            <person name="Rigling D."/>
            <person name="Ford K.L."/>
            <person name="Foster G.D."/>
            <person name="Pangilinan J."/>
            <person name="Papanicolaou A."/>
            <person name="Barry K."/>
            <person name="LaButti K."/>
            <person name="Viragh M."/>
            <person name="Koriabine M."/>
            <person name="Yan M."/>
            <person name="Riley R."/>
            <person name="Champramary S."/>
            <person name="Plett K.L."/>
            <person name="Tsai I.J."/>
            <person name="Slot J."/>
            <person name="Sipos G."/>
            <person name="Plett J."/>
            <person name="Nagy L.G."/>
            <person name="Grigoriev I.V."/>
        </authorList>
    </citation>
    <scope>NUCLEOTIDE SEQUENCE</scope>
    <source>
        <strain evidence="2">ICMP 16352</strain>
    </source>
</reference>
<keyword evidence="1" id="KW-0812">Transmembrane</keyword>
<dbReference type="Proteomes" id="UP001175227">
    <property type="component" value="Unassembled WGS sequence"/>
</dbReference>
<keyword evidence="3" id="KW-1185">Reference proteome</keyword>
<protein>
    <submittedName>
        <fullName evidence="2">Uncharacterized protein</fullName>
    </submittedName>
</protein>
<feature type="transmembrane region" description="Helical" evidence="1">
    <location>
        <begin position="94"/>
        <end position="112"/>
    </location>
</feature>
<accession>A0AA39NIY6</accession>
<gene>
    <name evidence="2" type="ORF">IW261DRAFT_1346629</name>
</gene>
<keyword evidence="1" id="KW-0472">Membrane</keyword>
<organism evidence="2 3">
    <name type="scientific">Armillaria novae-zelandiae</name>
    <dbReference type="NCBI Taxonomy" id="153914"/>
    <lineage>
        <taxon>Eukaryota</taxon>
        <taxon>Fungi</taxon>
        <taxon>Dikarya</taxon>
        <taxon>Basidiomycota</taxon>
        <taxon>Agaricomycotina</taxon>
        <taxon>Agaricomycetes</taxon>
        <taxon>Agaricomycetidae</taxon>
        <taxon>Agaricales</taxon>
        <taxon>Marasmiineae</taxon>
        <taxon>Physalacriaceae</taxon>
        <taxon>Armillaria</taxon>
    </lineage>
</organism>
<feature type="transmembrane region" description="Helical" evidence="1">
    <location>
        <begin position="12"/>
        <end position="32"/>
    </location>
</feature>
<evidence type="ECO:0000256" key="1">
    <source>
        <dbReference type="SAM" id="Phobius"/>
    </source>
</evidence>
<comment type="caution">
    <text evidence="2">The sequence shown here is derived from an EMBL/GenBank/DDBJ whole genome shotgun (WGS) entry which is preliminary data.</text>
</comment>
<keyword evidence="1" id="KW-1133">Transmembrane helix</keyword>
<dbReference type="EMBL" id="JAUEPR010000084">
    <property type="protein sequence ID" value="KAK0466516.1"/>
    <property type="molecule type" value="Genomic_DNA"/>
</dbReference>
<sequence>IWRCWIVWGRQWGVVLIPIACTALATGIVAYYDTVGPLVSPQAFLLENEVNWALLYASLMMATVLWCTIVIIYRILRVGGAAGRIHVFQRVIEILVESALLYSAVMVVLLVFEARNEIAAYYIEVLAVAMRVSIFNLFVLAPYLAIE</sequence>
<evidence type="ECO:0000313" key="2">
    <source>
        <dbReference type="EMBL" id="KAK0466516.1"/>
    </source>
</evidence>
<feature type="transmembrane region" description="Helical" evidence="1">
    <location>
        <begin position="118"/>
        <end position="146"/>
    </location>
</feature>
<proteinExistence type="predicted"/>
<feature type="transmembrane region" description="Helical" evidence="1">
    <location>
        <begin position="52"/>
        <end position="73"/>
    </location>
</feature>
<evidence type="ECO:0000313" key="3">
    <source>
        <dbReference type="Proteomes" id="UP001175227"/>
    </source>
</evidence>